<organism evidence="2 3">
    <name type="scientific">Hydnomerulius pinastri MD-312</name>
    <dbReference type="NCBI Taxonomy" id="994086"/>
    <lineage>
        <taxon>Eukaryota</taxon>
        <taxon>Fungi</taxon>
        <taxon>Dikarya</taxon>
        <taxon>Basidiomycota</taxon>
        <taxon>Agaricomycotina</taxon>
        <taxon>Agaricomycetes</taxon>
        <taxon>Agaricomycetidae</taxon>
        <taxon>Boletales</taxon>
        <taxon>Boletales incertae sedis</taxon>
        <taxon>Leucogyrophana</taxon>
    </lineage>
</organism>
<sequence>MQLANSYPLFPPDLHNTKPVPPPGPRTTQRPPARPESLMYNPSASRQPMDSSFAEGASSPPEPQDHL</sequence>
<accession>A0A0C9VZF9</accession>
<evidence type="ECO:0000313" key="3">
    <source>
        <dbReference type="Proteomes" id="UP000053820"/>
    </source>
</evidence>
<feature type="compositionally biased region" description="Polar residues" evidence="1">
    <location>
        <begin position="40"/>
        <end position="50"/>
    </location>
</feature>
<evidence type="ECO:0000256" key="1">
    <source>
        <dbReference type="SAM" id="MobiDB-lite"/>
    </source>
</evidence>
<name>A0A0C9VZF9_9AGAM</name>
<dbReference type="Proteomes" id="UP000053820">
    <property type="component" value="Unassembled WGS sequence"/>
</dbReference>
<reference evidence="2 3" key="1">
    <citation type="submission" date="2014-04" db="EMBL/GenBank/DDBJ databases">
        <title>Evolutionary Origins and Diversification of the Mycorrhizal Mutualists.</title>
        <authorList>
            <consortium name="DOE Joint Genome Institute"/>
            <consortium name="Mycorrhizal Genomics Consortium"/>
            <person name="Kohler A."/>
            <person name="Kuo A."/>
            <person name="Nagy L.G."/>
            <person name="Floudas D."/>
            <person name="Copeland A."/>
            <person name="Barry K.W."/>
            <person name="Cichocki N."/>
            <person name="Veneault-Fourrey C."/>
            <person name="LaButti K."/>
            <person name="Lindquist E.A."/>
            <person name="Lipzen A."/>
            <person name="Lundell T."/>
            <person name="Morin E."/>
            <person name="Murat C."/>
            <person name="Riley R."/>
            <person name="Ohm R."/>
            <person name="Sun H."/>
            <person name="Tunlid A."/>
            <person name="Henrissat B."/>
            <person name="Grigoriev I.V."/>
            <person name="Hibbett D.S."/>
            <person name="Martin F."/>
        </authorList>
    </citation>
    <scope>NUCLEOTIDE SEQUENCE [LARGE SCALE GENOMIC DNA]</scope>
    <source>
        <strain evidence="2 3">MD-312</strain>
    </source>
</reference>
<dbReference type="HOGENOM" id="CLU_2812708_0_0_1"/>
<keyword evidence="3" id="KW-1185">Reference proteome</keyword>
<dbReference type="AlphaFoldDB" id="A0A0C9VZF9"/>
<dbReference type="EMBL" id="KN839906">
    <property type="protein sequence ID" value="KIJ58883.1"/>
    <property type="molecule type" value="Genomic_DNA"/>
</dbReference>
<evidence type="ECO:0000313" key="2">
    <source>
        <dbReference type="EMBL" id="KIJ58883.1"/>
    </source>
</evidence>
<proteinExistence type="predicted"/>
<gene>
    <name evidence="2" type="ORF">HYDPIDRAFT_119071</name>
</gene>
<protein>
    <submittedName>
        <fullName evidence="2">Uncharacterized protein</fullName>
    </submittedName>
</protein>
<feature type="region of interest" description="Disordered" evidence="1">
    <location>
        <begin position="1"/>
        <end position="67"/>
    </location>
</feature>